<evidence type="ECO:0000313" key="3">
    <source>
        <dbReference type="Proteomes" id="UP000005475"/>
    </source>
</evidence>
<evidence type="ECO:0008006" key="4">
    <source>
        <dbReference type="Google" id="ProtNLM"/>
    </source>
</evidence>
<dbReference type="InterPro" id="IPR032510">
    <property type="entry name" value="DUF4972"/>
</dbReference>
<dbReference type="SUPFAM" id="SSF49899">
    <property type="entry name" value="Concanavalin A-like lectins/glucanases"/>
    <property type="match status" value="1"/>
</dbReference>
<proteinExistence type="predicted"/>
<dbReference type="Gene3D" id="2.60.120.200">
    <property type="match status" value="1"/>
</dbReference>
<dbReference type="InterPro" id="IPR013320">
    <property type="entry name" value="ConA-like_dom_sf"/>
</dbReference>
<reference evidence="3" key="2">
    <citation type="submission" date="2007-04" db="EMBL/GenBank/DDBJ databases">
        <title>Draft genome sequence of Bacteroides ovatus (ATCC 8483).</title>
        <authorList>
            <person name="Sudarsanam P."/>
            <person name="Ley R."/>
            <person name="Guruge J."/>
            <person name="Turnbaugh P.J."/>
            <person name="Mahowald M."/>
            <person name="Liep D."/>
            <person name="Gordon J."/>
        </authorList>
    </citation>
    <scope>NUCLEOTIDE SEQUENCE [LARGE SCALE GENOMIC DNA]</scope>
    <source>
        <strain evidence="3">ATCC 8483 / DSM 1896 / JCM 5824 / BCRC 10623 / CCUG 4943 / NCTC 11153</strain>
    </source>
</reference>
<comment type="caution">
    <text evidence="2">The sequence shown here is derived from an EMBL/GenBank/DDBJ whole genome shotgun (WGS) entry which is preliminary data.</text>
</comment>
<dbReference type="GO" id="GO:0005975">
    <property type="term" value="P:carbohydrate metabolic process"/>
    <property type="evidence" value="ECO:0007669"/>
    <property type="project" value="UniProtKB-ARBA"/>
</dbReference>
<keyword evidence="1" id="KW-0732">Signal</keyword>
<evidence type="ECO:0000313" key="2">
    <source>
        <dbReference type="EMBL" id="EDO10711.1"/>
    </source>
</evidence>
<dbReference type="Gene3D" id="1.20.1270.90">
    <property type="entry name" value="AF1782-like"/>
    <property type="match status" value="1"/>
</dbReference>
<dbReference type="EMBL" id="AAXF02000051">
    <property type="protein sequence ID" value="EDO10711.1"/>
    <property type="molecule type" value="Genomic_DNA"/>
</dbReference>
<dbReference type="AlphaFoldDB" id="A0AAN3A6C6"/>
<dbReference type="Proteomes" id="UP000005475">
    <property type="component" value="Unassembled WGS sequence"/>
</dbReference>
<protein>
    <recommendedName>
        <fullName evidence="4">DUF4972 domain-containing protein</fullName>
    </recommendedName>
</protein>
<feature type="signal peptide" evidence="1">
    <location>
        <begin position="1"/>
        <end position="39"/>
    </location>
</feature>
<organism evidence="2 3">
    <name type="scientific">Bacteroides ovatus (strain ATCC 8483 / DSM 1896 / JCM 5824 / BCRC 10623 / CCUG 4943 / NCTC 11153)</name>
    <dbReference type="NCBI Taxonomy" id="411476"/>
    <lineage>
        <taxon>Bacteria</taxon>
        <taxon>Pseudomonadati</taxon>
        <taxon>Bacteroidota</taxon>
        <taxon>Bacteroidia</taxon>
        <taxon>Bacteroidales</taxon>
        <taxon>Bacteroidaceae</taxon>
        <taxon>Bacteroides</taxon>
    </lineage>
</organism>
<dbReference type="Pfam" id="PF16342">
    <property type="entry name" value="DUF4972"/>
    <property type="match status" value="1"/>
</dbReference>
<gene>
    <name evidence="2" type="ORF">BACOVA_03343</name>
</gene>
<accession>A0AAN3A6C6</accession>
<evidence type="ECO:0000256" key="1">
    <source>
        <dbReference type="SAM" id="SignalP"/>
    </source>
</evidence>
<dbReference type="GO" id="GO:0004553">
    <property type="term" value="F:hydrolase activity, hydrolyzing O-glycosyl compounds"/>
    <property type="evidence" value="ECO:0007669"/>
    <property type="project" value="UniProtKB-ARBA"/>
</dbReference>
<sequence>MNNNVKTMKNMKCLTNKWREGAMLLSFLLISSLAGIFTACDDIEDEYMTDTQLSILQESRASLSYLLKNSTYGTAPGTYPETGKDILNAAITELDALITRVEAGEELDETTLETAVAKVNQAIDEFKNSKYYNLSPEAQQYINNLLAKADEILAIVNDETKWGNHQGQYPVENKSVLESAAKDLESLAERIKSGSITDMTQEIYDETIAAADKKVEEVEDSAWPDNSQITWNLFVDGNAGSYIDFGYSEDYVKFGEDDNQAFTIELWVNIKEYCNKQGEDNCTFLSTMTNDPYWSGWRAQDRTKGLLRTMVAHWQDNNHTNPQEWEPGWKKSDNWTKDRWTHYAFLFRDKGLPGFDTPTDVKCYSMIDGTRQGEIIRVGESWRTYINEQSIANKVHMTGFCMMDNNGNRNEWFSGYIKKIRIWKTNRTENQVYASYMGNEEGVSADNPNLVEAWDFEVKGDQPTQSATSTITGLKGHTATLVGDNWQWIESTDITDNK</sequence>
<reference evidence="2 3" key="1">
    <citation type="submission" date="2007-03" db="EMBL/GenBank/DDBJ databases">
        <authorList>
            <person name="Fulton L."/>
            <person name="Clifton S."/>
            <person name="Fulton B."/>
            <person name="Xu J."/>
            <person name="Minx P."/>
            <person name="Pepin K.H."/>
            <person name="Johnson M."/>
            <person name="Thiruvilangam P."/>
            <person name="Bhonagiri V."/>
            <person name="Nash W.E."/>
            <person name="Mardis E.R."/>
            <person name="Wilson R.K."/>
        </authorList>
    </citation>
    <scope>NUCLEOTIDE SEQUENCE [LARGE SCALE GENOMIC DNA]</scope>
    <source>
        <strain evidence="3">ATCC 8483 / DSM 1896 / JCM 5824 / BCRC 10623 / CCUG 4943 / NCTC 11153</strain>
    </source>
</reference>
<name>A0AAN3A6C6_BACO1</name>
<feature type="chain" id="PRO_5042889296" description="DUF4972 domain-containing protein" evidence="1">
    <location>
        <begin position="40"/>
        <end position="498"/>
    </location>
</feature>